<dbReference type="EMBL" id="SLUO01000007">
    <property type="protein sequence ID" value="TCL58132.1"/>
    <property type="molecule type" value="Genomic_DNA"/>
</dbReference>
<gene>
    <name evidence="1" type="ORF">EDD76_107248</name>
</gene>
<dbReference type="NCBIfam" id="NF038110">
    <property type="entry name" value="Lys_methyl_FliB"/>
    <property type="match status" value="1"/>
</dbReference>
<accession>A0A4R1QYT4</accession>
<sequence>MHVLKPSFYDDFTCIGKDCLFTCCQGWSVPIEEDVYQRLVTDSSQLSELAKSHIVYNKELERYQFKFIEGMCPFCNKDQLCNMVIEEGEEILGSTCRTFPRHSTIIGQTEEKYLTLACPAVVEFLFSIQGPLSFVMEEDDKGEKGDTGELYEIIELDVEIRNCVIDILQNRNFPLWFRQFVCVYSMDRIKEIHREGNRGLIIKELSHIWSPFYLEELLKEVGSIQEDKNNGFKQLCQLFSDFQDVAMILANEDMRGSRGKVEELIKCNHNCSWENYEKAYVLWEQREAANFDILMEHATVCSWFWYALKEMNRYYLLDNSYIIILEQLLIKHLTILYYCLHQEISKEMQEFIISLCARMISHRRADMEQVIKRMKKEGRISVAHVLLLLK</sequence>
<dbReference type="OrthoDB" id="86584at2"/>
<name>A0A4R1QYT4_9FIRM</name>
<protein>
    <recommendedName>
        <fullName evidence="3">Lysine-N-methylase</fullName>
    </recommendedName>
</protein>
<comment type="caution">
    <text evidence="1">The sequence shown here is derived from an EMBL/GenBank/DDBJ whole genome shotgun (WGS) entry which is preliminary data.</text>
</comment>
<organism evidence="1 2">
    <name type="scientific">Kineothrix alysoides</name>
    <dbReference type="NCBI Taxonomy" id="1469948"/>
    <lineage>
        <taxon>Bacteria</taxon>
        <taxon>Bacillati</taxon>
        <taxon>Bacillota</taxon>
        <taxon>Clostridia</taxon>
        <taxon>Lachnospirales</taxon>
        <taxon>Lachnospiraceae</taxon>
        <taxon>Kineothrix</taxon>
    </lineage>
</organism>
<evidence type="ECO:0008006" key="3">
    <source>
        <dbReference type="Google" id="ProtNLM"/>
    </source>
</evidence>
<evidence type="ECO:0000313" key="2">
    <source>
        <dbReference type="Proteomes" id="UP000295718"/>
    </source>
</evidence>
<proteinExistence type="predicted"/>
<evidence type="ECO:0000313" key="1">
    <source>
        <dbReference type="EMBL" id="TCL58132.1"/>
    </source>
</evidence>
<dbReference type="Proteomes" id="UP000295718">
    <property type="component" value="Unassembled WGS sequence"/>
</dbReference>
<dbReference type="AlphaFoldDB" id="A0A4R1QYT4"/>
<keyword evidence="2" id="KW-1185">Reference proteome</keyword>
<reference evidence="1 2" key="1">
    <citation type="submission" date="2019-03" db="EMBL/GenBank/DDBJ databases">
        <title>Genomic Encyclopedia of Type Strains, Phase IV (KMG-IV): sequencing the most valuable type-strain genomes for metagenomic binning, comparative biology and taxonomic classification.</title>
        <authorList>
            <person name="Goeker M."/>
        </authorList>
    </citation>
    <scope>NUCLEOTIDE SEQUENCE [LARGE SCALE GENOMIC DNA]</scope>
    <source>
        <strain evidence="1 2">DSM 100556</strain>
    </source>
</reference>
<dbReference type="RefSeq" id="WP_031391051.1">
    <property type="nucleotide sequence ID" value="NZ_JPNB01000002.1"/>
</dbReference>
<dbReference type="STRING" id="1469948.GCA_000732725_02369"/>